<gene>
    <name evidence="2" type="ORF">X805_29200</name>
</gene>
<protein>
    <submittedName>
        <fullName evidence="2">Uncharacterized protein</fullName>
    </submittedName>
</protein>
<reference evidence="2 3" key="1">
    <citation type="journal article" date="2014" name="FEMS Microbiol. Ecol.">
        <title>Sphaerotilus natans encrusted with nanoball-shaped Fe(III) oxide minerals formed by nitrate-reducing mixotrophic Fe(II) oxidation.</title>
        <authorList>
            <person name="Park S."/>
            <person name="Kim D.H."/>
            <person name="Lee J.H."/>
            <person name="Hur H.G."/>
        </authorList>
    </citation>
    <scope>NUCLEOTIDE SEQUENCE [LARGE SCALE GENOMIC DNA]</scope>
    <source>
        <strain evidence="2 3">DSM 6575</strain>
    </source>
</reference>
<accession>A0A059KJV4</accession>
<dbReference type="Proteomes" id="UP000026714">
    <property type="component" value="Unassembled WGS sequence"/>
</dbReference>
<dbReference type="EMBL" id="AZRA01000077">
    <property type="protein sequence ID" value="KDB51484.1"/>
    <property type="molecule type" value="Genomic_DNA"/>
</dbReference>
<name>A0A059KJV4_9BURK</name>
<keyword evidence="3" id="KW-1185">Reference proteome</keyword>
<feature type="region of interest" description="Disordered" evidence="1">
    <location>
        <begin position="40"/>
        <end position="85"/>
    </location>
</feature>
<evidence type="ECO:0000256" key="1">
    <source>
        <dbReference type="SAM" id="MobiDB-lite"/>
    </source>
</evidence>
<sequence length="85" mass="9288">MVGATRSIRQGPARNRVGVRRFALGQAPRCHSTFDREVIHRHEKGGRSPLVVSSLLLPPRTPDPPDSATPDAQRTTAICSRLPPL</sequence>
<organism evidence="2 3">
    <name type="scientific">Sphaerotilus natans subsp. natans DSM 6575</name>
    <dbReference type="NCBI Taxonomy" id="1286631"/>
    <lineage>
        <taxon>Bacteria</taxon>
        <taxon>Pseudomonadati</taxon>
        <taxon>Pseudomonadota</taxon>
        <taxon>Betaproteobacteria</taxon>
        <taxon>Burkholderiales</taxon>
        <taxon>Sphaerotilaceae</taxon>
        <taxon>Sphaerotilus</taxon>
    </lineage>
</organism>
<comment type="caution">
    <text evidence="2">The sequence shown here is derived from an EMBL/GenBank/DDBJ whole genome shotgun (WGS) entry which is preliminary data.</text>
</comment>
<proteinExistence type="predicted"/>
<evidence type="ECO:0000313" key="2">
    <source>
        <dbReference type="EMBL" id="KDB51484.1"/>
    </source>
</evidence>
<evidence type="ECO:0000313" key="3">
    <source>
        <dbReference type="Proteomes" id="UP000026714"/>
    </source>
</evidence>
<dbReference type="AlphaFoldDB" id="A0A059KJV4"/>
<feature type="compositionally biased region" description="Low complexity" evidence="1">
    <location>
        <begin position="48"/>
        <end position="58"/>
    </location>
</feature>